<dbReference type="GO" id="GO:0003700">
    <property type="term" value="F:DNA-binding transcription factor activity"/>
    <property type="evidence" value="ECO:0007669"/>
    <property type="project" value="InterPro"/>
</dbReference>
<dbReference type="AlphaFoldDB" id="A0A167IHA6"/>
<feature type="coiled-coil region" evidence="1">
    <location>
        <begin position="484"/>
        <end position="518"/>
    </location>
</feature>
<dbReference type="InterPro" id="IPR046347">
    <property type="entry name" value="bZIP_sf"/>
</dbReference>
<dbReference type="PROSITE" id="PS00036">
    <property type="entry name" value="BZIP_BASIC"/>
    <property type="match status" value="1"/>
</dbReference>
<dbReference type="EMBL" id="KV417308">
    <property type="protein sequence ID" value="KZO92646.1"/>
    <property type="molecule type" value="Genomic_DNA"/>
</dbReference>
<feature type="region of interest" description="Disordered" evidence="2">
    <location>
        <begin position="286"/>
        <end position="415"/>
    </location>
</feature>
<dbReference type="CDD" id="cd12193">
    <property type="entry name" value="bZIP_GCN4"/>
    <property type="match status" value="1"/>
</dbReference>
<feature type="domain" description="BZIP" evidence="3">
    <location>
        <begin position="459"/>
        <end position="518"/>
    </location>
</feature>
<dbReference type="Proteomes" id="UP000076738">
    <property type="component" value="Unassembled WGS sequence"/>
</dbReference>
<protein>
    <recommendedName>
        <fullName evidence="3">BZIP domain-containing protein</fullName>
    </recommendedName>
</protein>
<keyword evidence="5" id="KW-1185">Reference proteome</keyword>
<feature type="region of interest" description="Disordered" evidence="2">
    <location>
        <begin position="428"/>
        <end position="451"/>
    </location>
</feature>
<name>A0A167IHA6_CALVF</name>
<dbReference type="Gene3D" id="3.30.160.60">
    <property type="entry name" value="Classic Zinc Finger"/>
    <property type="match status" value="1"/>
</dbReference>
<proteinExistence type="predicted"/>
<evidence type="ECO:0000313" key="4">
    <source>
        <dbReference type="EMBL" id="KZO92646.1"/>
    </source>
</evidence>
<dbReference type="InterPro" id="IPR004827">
    <property type="entry name" value="bZIP"/>
</dbReference>
<feature type="compositionally biased region" description="Polar residues" evidence="2">
    <location>
        <begin position="303"/>
        <end position="328"/>
    </location>
</feature>
<feature type="compositionally biased region" description="Acidic residues" evidence="2">
    <location>
        <begin position="437"/>
        <end position="451"/>
    </location>
</feature>
<reference evidence="4 5" key="1">
    <citation type="journal article" date="2016" name="Mol. Biol. Evol.">
        <title>Comparative Genomics of Early-Diverging Mushroom-Forming Fungi Provides Insights into the Origins of Lignocellulose Decay Capabilities.</title>
        <authorList>
            <person name="Nagy L.G."/>
            <person name="Riley R."/>
            <person name="Tritt A."/>
            <person name="Adam C."/>
            <person name="Daum C."/>
            <person name="Floudas D."/>
            <person name="Sun H."/>
            <person name="Yadav J.S."/>
            <person name="Pangilinan J."/>
            <person name="Larsson K.H."/>
            <person name="Matsuura K."/>
            <person name="Barry K."/>
            <person name="Labutti K."/>
            <person name="Kuo R."/>
            <person name="Ohm R.A."/>
            <person name="Bhattacharya S.S."/>
            <person name="Shirouzu T."/>
            <person name="Yoshinaga Y."/>
            <person name="Martin F.M."/>
            <person name="Grigoriev I.V."/>
            <person name="Hibbett D.S."/>
        </authorList>
    </citation>
    <scope>NUCLEOTIDE SEQUENCE [LARGE SCALE GENOMIC DNA]</scope>
    <source>
        <strain evidence="4 5">TUFC12733</strain>
    </source>
</reference>
<dbReference type="OrthoDB" id="10435502at2759"/>
<evidence type="ECO:0000256" key="1">
    <source>
        <dbReference type="SAM" id="Coils"/>
    </source>
</evidence>
<dbReference type="STRING" id="1330018.A0A167IHA6"/>
<accession>A0A167IHA6</accession>
<evidence type="ECO:0000313" key="5">
    <source>
        <dbReference type="Proteomes" id="UP000076738"/>
    </source>
</evidence>
<dbReference type="SUPFAM" id="SSF57959">
    <property type="entry name" value="Leucine zipper domain"/>
    <property type="match status" value="1"/>
</dbReference>
<feature type="compositionally biased region" description="Low complexity" evidence="2">
    <location>
        <begin position="329"/>
        <end position="341"/>
    </location>
</feature>
<sequence>MAWGFGDLWLTQAQISRLRRCRLDPLGCFGSHIPVLTYMKAPRAAVPRLRSVLLDHHPPPPRAAVSPHSDSPYTPQSAISLTRLITPPHTSTSTHWMSQYANTFYDYSTRFNNSTAQWGQTGIGLTALAAVGAQQQQQISPTSADEQSPTTVLPGNNANVKTELASLFGSYADMRAGHDVAQTGEMTLDDIFDLSFLSDSESTGVVDGAGTISSQGMSPCASGSSSEDSMTHLGDFWLPYIPGVTDSSALASQLQSYLAQFYGTGQTLESPEQPVTITPDEIWRGSTPTFVPPTAFDLPVPSPTNNELAAGGNYSSGANHPVQQSAESTGNPIPTGTPTTNDSAPGPPADDYSASPSVDIEIKTEPDLESEEGQDGRPIRAMPTRAAKSRRRIPLDAPIQPRNYNGPSRTAAKPLPKGFEKVLPAAQATSVKRKLEAEDEEEEDDEDDEETLELVKNIKDKVALKRAKNTLAARKSRARKAAYTDELERSIAEREIHIADLERQIRERDVEIRLLKELRYPDGM</sequence>
<dbReference type="PROSITE" id="PS50217">
    <property type="entry name" value="BZIP"/>
    <property type="match status" value="1"/>
</dbReference>
<evidence type="ECO:0000256" key="2">
    <source>
        <dbReference type="SAM" id="MobiDB-lite"/>
    </source>
</evidence>
<gene>
    <name evidence="4" type="ORF">CALVIDRAFT_299857</name>
</gene>
<evidence type="ECO:0000259" key="3">
    <source>
        <dbReference type="PROSITE" id="PS50217"/>
    </source>
</evidence>
<keyword evidence="1" id="KW-0175">Coiled coil</keyword>
<organism evidence="4 5">
    <name type="scientific">Calocera viscosa (strain TUFC12733)</name>
    <dbReference type="NCBI Taxonomy" id="1330018"/>
    <lineage>
        <taxon>Eukaryota</taxon>
        <taxon>Fungi</taxon>
        <taxon>Dikarya</taxon>
        <taxon>Basidiomycota</taxon>
        <taxon>Agaricomycotina</taxon>
        <taxon>Dacrymycetes</taxon>
        <taxon>Dacrymycetales</taxon>
        <taxon>Dacrymycetaceae</taxon>
        <taxon>Calocera</taxon>
    </lineage>
</organism>